<keyword evidence="3" id="KW-1185">Reference proteome</keyword>
<dbReference type="AlphaFoldDB" id="A0AAF3J8E9"/>
<organism evidence="3 4">
    <name type="scientific">Mesorhabditis belari</name>
    <dbReference type="NCBI Taxonomy" id="2138241"/>
    <lineage>
        <taxon>Eukaryota</taxon>
        <taxon>Metazoa</taxon>
        <taxon>Ecdysozoa</taxon>
        <taxon>Nematoda</taxon>
        <taxon>Chromadorea</taxon>
        <taxon>Rhabditida</taxon>
        <taxon>Rhabditina</taxon>
        <taxon>Rhabditomorpha</taxon>
        <taxon>Rhabditoidea</taxon>
        <taxon>Rhabditidae</taxon>
        <taxon>Mesorhabditinae</taxon>
        <taxon>Mesorhabditis</taxon>
    </lineage>
</organism>
<feature type="domain" description="VWFA" evidence="2">
    <location>
        <begin position="269"/>
        <end position="344"/>
    </location>
</feature>
<dbReference type="InterPro" id="IPR002035">
    <property type="entry name" value="VWF_A"/>
</dbReference>
<dbReference type="SUPFAM" id="SSF53300">
    <property type="entry name" value="vWA-like"/>
    <property type="match status" value="2"/>
</dbReference>
<dbReference type="PANTHER" id="PTHR22588:SF3">
    <property type="entry name" value="VWFA DOMAIN-CONTAINING PROTEIN"/>
    <property type="match status" value="1"/>
</dbReference>
<accession>A0AAF3J8E9</accession>
<dbReference type="WBParaSite" id="MBELARI_LOCUS2981">
    <property type="protein sequence ID" value="MBELARI_LOCUS2981"/>
    <property type="gene ID" value="MBELARI_LOCUS2981"/>
</dbReference>
<evidence type="ECO:0000313" key="3">
    <source>
        <dbReference type="Proteomes" id="UP000887575"/>
    </source>
</evidence>
<dbReference type="CDD" id="cd00198">
    <property type="entry name" value="vWFA"/>
    <property type="match status" value="1"/>
</dbReference>
<dbReference type="PROSITE" id="PS50234">
    <property type="entry name" value="VWFA"/>
    <property type="match status" value="2"/>
</dbReference>
<protein>
    <recommendedName>
        <fullName evidence="2">VWFA domain-containing protein</fullName>
    </recommendedName>
</protein>
<keyword evidence="1" id="KW-0732">Signal</keyword>
<feature type="chain" id="PRO_5042283483" description="VWFA domain-containing protein" evidence="1">
    <location>
        <begin position="32"/>
        <end position="532"/>
    </location>
</feature>
<feature type="signal peptide" evidence="1">
    <location>
        <begin position="1"/>
        <end position="31"/>
    </location>
</feature>
<dbReference type="InterPro" id="IPR052229">
    <property type="entry name" value="Collagen-VI/PIF"/>
</dbReference>
<evidence type="ECO:0000256" key="1">
    <source>
        <dbReference type="SAM" id="SignalP"/>
    </source>
</evidence>
<dbReference type="Pfam" id="PF00092">
    <property type="entry name" value="VWA"/>
    <property type="match status" value="1"/>
</dbReference>
<evidence type="ECO:0000259" key="2">
    <source>
        <dbReference type="PROSITE" id="PS50234"/>
    </source>
</evidence>
<dbReference type="Pfam" id="PF16013">
    <property type="entry name" value="DUF4781"/>
    <property type="match status" value="1"/>
</dbReference>
<feature type="domain" description="VWFA" evidence="2">
    <location>
        <begin position="42"/>
        <end position="200"/>
    </location>
</feature>
<dbReference type="InterPro" id="IPR031962">
    <property type="entry name" value="DUF4781"/>
</dbReference>
<proteinExistence type="predicted"/>
<dbReference type="Proteomes" id="UP000887575">
    <property type="component" value="Unassembled WGS sequence"/>
</dbReference>
<dbReference type="InterPro" id="IPR036465">
    <property type="entry name" value="vWFA_dom_sf"/>
</dbReference>
<reference evidence="4" key="1">
    <citation type="submission" date="2024-02" db="UniProtKB">
        <authorList>
            <consortium name="WormBaseParasite"/>
        </authorList>
    </citation>
    <scope>IDENTIFICATION</scope>
</reference>
<dbReference type="PANTHER" id="PTHR22588">
    <property type="entry name" value="VWFA DOMAIN-CONTAINING PROTEIN"/>
    <property type="match status" value="1"/>
</dbReference>
<evidence type="ECO:0000313" key="4">
    <source>
        <dbReference type="WBParaSite" id="MBELARI_LOCUS2981"/>
    </source>
</evidence>
<name>A0AAF3J8E9_9BILA</name>
<dbReference type="Gene3D" id="3.40.50.410">
    <property type="entry name" value="von Willebrand factor, type A domain"/>
    <property type="match status" value="2"/>
</dbReference>
<sequence length="532" mass="58723">MEKSRCFFVKTANMAFKYFLLLAFFFISAHGTSEQFACNAQDVIFIFDTKTSPRSLDDWRALAGDFLDKFNMRADGTSIYARFAAIQFGWDTAHPSTSWYTSPFPSQDNASIVFRFDDYYARSDVKRVIDANVDENLAPNTAIGGALVDATNIFTNQLQNNRTPVIILFTNGLAGETDQSEALSQASILRGLLQVDIWVVLAQDVTSSPDYFGLQLTGNKTNQLFNSTSDAYSTDGIFSAFGKKYPCATPTSPPVTEVCPCTINKSWNDVMILADGSDNMGNDRFTQMWGFIVSALGEATIGQQIAYQTRVGVVVYGNNGHANFLQSYWKKEKEPVRNMLKTIKKECRKLDKIEFNIFYVSVGVKEKNASSETNGEFGNLEIPLLQLSKSKKVLDLSDPGTIYPSFEHYLKNNKLERSVIVYPEEATYAQQQVQLKVCESPSCTLTSDIANVVNQVFNIVSVAAMLWTPGCLLAGRALATMSARIFTQGSFWAVALLRASVAVNSATKYARAITTITSLFGGAFAGINSNSI</sequence>